<dbReference type="PANTHER" id="PTHR11439:SF483">
    <property type="entry name" value="PEPTIDE SYNTHASE GLIP-LIKE, PUTATIVE (AFU_ORTHOLOGUE AFUA_3G12920)-RELATED"/>
    <property type="match status" value="1"/>
</dbReference>
<evidence type="ECO:0000313" key="1">
    <source>
        <dbReference type="EMBL" id="GMI32608.1"/>
    </source>
</evidence>
<dbReference type="CDD" id="cd09272">
    <property type="entry name" value="RNase_HI_RT_Ty1"/>
    <property type="match status" value="1"/>
</dbReference>
<accession>A0A9W7G581</accession>
<evidence type="ECO:0000313" key="2">
    <source>
        <dbReference type="Proteomes" id="UP001165065"/>
    </source>
</evidence>
<dbReference type="EMBL" id="BRYA01000020">
    <property type="protein sequence ID" value="GMI32608.1"/>
    <property type="molecule type" value="Genomic_DNA"/>
</dbReference>
<sequence>MRAYCVRALYGLAGSAHAFGEYVKRQMLSIGFHQCEQDPDCWLRRENYNGTDLWTRCLFYVDDFLLTSAQPELVYEEIKNVFEIKFCDEPVLYLGADVNDDHGFMTMSAKTYIVETIKNLEQTLKVPIKKTRRPMNPLAHPELDVTPLLDEENKRLFQHIAGVLNWLVTLCRIDIAFATMSLQRFCSSPREGHLELAIEAMGWLKSTPTWRLYINENDLTGFPLIDPTVFTEMAKRYIGIEEVHSPRDQIPLGLGGEITIYVDSDYAHDLVTRRSVTGVIVLYCGTPIYWHSKRQTRVGGSTYEVEFMACKTAAEVAHVARRLLRSMGIPVQGHARILGDNLGMIQSATLAASALKKKALGVAYHMCREGVAMGAMLFYKVKSQDNIADALTKALTGPVLTGLISRLSPLTPQQLSVDVAQDERSVELTSQSSNISTCSSDYGIVGEINYDNKEVQSDADHATGAPKLGCIFVSSLEGTYDTVFSVPSASTLTR</sequence>
<dbReference type="AlphaFoldDB" id="A0A9W7G581"/>
<keyword evidence="2" id="KW-1185">Reference proteome</keyword>
<organism evidence="1 2">
    <name type="scientific">Triparma columacea</name>
    <dbReference type="NCBI Taxonomy" id="722753"/>
    <lineage>
        <taxon>Eukaryota</taxon>
        <taxon>Sar</taxon>
        <taxon>Stramenopiles</taxon>
        <taxon>Ochrophyta</taxon>
        <taxon>Bolidophyceae</taxon>
        <taxon>Parmales</taxon>
        <taxon>Triparmaceae</taxon>
        <taxon>Triparma</taxon>
    </lineage>
</organism>
<protein>
    <recommendedName>
        <fullName evidence="3">Reverse transcriptase Ty1/copia-type domain-containing protein</fullName>
    </recommendedName>
</protein>
<name>A0A9W7G581_9STRA</name>
<gene>
    <name evidence="1" type="ORF">TrCOL_g880</name>
</gene>
<reference evidence="2" key="1">
    <citation type="journal article" date="2023" name="Commun. Biol.">
        <title>Genome analysis of Parmales, the sister group of diatoms, reveals the evolutionary specialization of diatoms from phago-mixotrophs to photoautotrophs.</title>
        <authorList>
            <person name="Ban H."/>
            <person name="Sato S."/>
            <person name="Yoshikawa S."/>
            <person name="Yamada K."/>
            <person name="Nakamura Y."/>
            <person name="Ichinomiya M."/>
            <person name="Sato N."/>
            <person name="Blanc-Mathieu R."/>
            <person name="Endo H."/>
            <person name="Kuwata A."/>
            <person name="Ogata H."/>
        </authorList>
    </citation>
    <scope>NUCLEOTIDE SEQUENCE [LARGE SCALE GENOMIC DNA]</scope>
</reference>
<dbReference type="PANTHER" id="PTHR11439">
    <property type="entry name" value="GAG-POL-RELATED RETROTRANSPOSON"/>
    <property type="match status" value="1"/>
</dbReference>
<comment type="caution">
    <text evidence="1">The sequence shown here is derived from an EMBL/GenBank/DDBJ whole genome shotgun (WGS) entry which is preliminary data.</text>
</comment>
<proteinExistence type="predicted"/>
<evidence type="ECO:0008006" key="3">
    <source>
        <dbReference type="Google" id="ProtNLM"/>
    </source>
</evidence>
<dbReference type="OrthoDB" id="420989at2759"/>
<dbReference type="Proteomes" id="UP001165065">
    <property type="component" value="Unassembled WGS sequence"/>
</dbReference>